<evidence type="ECO:0000256" key="1">
    <source>
        <dbReference type="ARBA" id="ARBA00022679"/>
    </source>
</evidence>
<evidence type="ECO:0000259" key="3">
    <source>
        <dbReference type="PROSITE" id="PS51186"/>
    </source>
</evidence>
<keyword evidence="1 4" id="KW-0808">Transferase</keyword>
<comment type="caution">
    <text evidence="4">The sequence shown here is derived from an EMBL/GenBank/DDBJ whole genome shotgun (WGS) entry which is preliminary data.</text>
</comment>
<dbReference type="InterPro" id="IPR000182">
    <property type="entry name" value="GNAT_dom"/>
</dbReference>
<feature type="domain" description="N-acetyltransferase" evidence="3">
    <location>
        <begin position="1"/>
        <end position="167"/>
    </location>
</feature>
<protein>
    <submittedName>
        <fullName evidence="4">GNAT family N-acetyltransferase</fullName>
        <ecNumber evidence="4">2.3.-.-</ecNumber>
    </submittedName>
</protein>
<dbReference type="SUPFAM" id="SSF55729">
    <property type="entry name" value="Acyl-CoA N-acyltransferases (Nat)"/>
    <property type="match status" value="1"/>
</dbReference>
<evidence type="ECO:0000256" key="2">
    <source>
        <dbReference type="ARBA" id="ARBA00023315"/>
    </source>
</evidence>
<dbReference type="PROSITE" id="PS51186">
    <property type="entry name" value="GNAT"/>
    <property type="match status" value="1"/>
</dbReference>
<dbReference type="PANTHER" id="PTHR43877">
    <property type="entry name" value="AMINOALKYLPHOSPHONATE N-ACETYLTRANSFERASE-RELATED-RELATED"/>
    <property type="match status" value="1"/>
</dbReference>
<dbReference type="Gene3D" id="3.40.630.30">
    <property type="match status" value="1"/>
</dbReference>
<dbReference type="EMBL" id="JBHTIA010000005">
    <property type="protein sequence ID" value="MFD0765219.1"/>
    <property type="molecule type" value="Genomic_DNA"/>
</dbReference>
<dbReference type="Proteomes" id="UP001597073">
    <property type="component" value="Unassembled WGS sequence"/>
</dbReference>
<accession>A0ABW2ZGK3</accession>
<dbReference type="InterPro" id="IPR050832">
    <property type="entry name" value="Bact_Acetyltransf"/>
</dbReference>
<dbReference type="CDD" id="cd04301">
    <property type="entry name" value="NAT_SF"/>
    <property type="match status" value="1"/>
</dbReference>
<dbReference type="Pfam" id="PF00583">
    <property type="entry name" value="Acetyltransf_1"/>
    <property type="match status" value="1"/>
</dbReference>
<reference evidence="5" key="1">
    <citation type="journal article" date="2019" name="Int. J. Syst. Evol. Microbiol.">
        <title>The Global Catalogue of Microorganisms (GCM) 10K type strain sequencing project: providing services to taxonomists for standard genome sequencing and annotation.</title>
        <authorList>
            <consortium name="The Broad Institute Genomics Platform"/>
            <consortium name="The Broad Institute Genome Sequencing Center for Infectious Disease"/>
            <person name="Wu L."/>
            <person name="Ma J."/>
        </authorList>
    </citation>
    <scope>NUCLEOTIDE SEQUENCE [LARGE SCALE GENOMIC DNA]</scope>
    <source>
        <strain evidence="5">CCUG 60742</strain>
    </source>
</reference>
<gene>
    <name evidence="4" type="ORF">ACFQZI_10185</name>
</gene>
<dbReference type="RefSeq" id="WP_377142067.1">
    <property type="nucleotide sequence ID" value="NZ_JBHTIA010000005.1"/>
</dbReference>
<organism evidence="4 5">
    <name type="scientific">Mucilaginibacter lutimaris</name>
    <dbReference type="NCBI Taxonomy" id="931629"/>
    <lineage>
        <taxon>Bacteria</taxon>
        <taxon>Pseudomonadati</taxon>
        <taxon>Bacteroidota</taxon>
        <taxon>Sphingobacteriia</taxon>
        <taxon>Sphingobacteriales</taxon>
        <taxon>Sphingobacteriaceae</taxon>
        <taxon>Mucilaginibacter</taxon>
    </lineage>
</organism>
<sequence length="174" mass="19424">MSIRLATLQDIPAIMEVIREVVPIMRAAGNLQWDDTYPNPQVFEQDIADGQLWVADEDGTIAGVTAITTEQYPEYAQVGLDINEEAIVTHRLAVSPHFRGRGLAADLLYQAEVVAIERGIGILRIDTNSQNHATQQLFPKLGYCLKGEITLEFRPGLSFVCFEKRLELPTQKTN</sequence>
<keyword evidence="5" id="KW-1185">Reference proteome</keyword>
<evidence type="ECO:0000313" key="4">
    <source>
        <dbReference type="EMBL" id="MFD0765219.1"/>
    </source>
</evidence>
<proteinExistence type="predicted"/>
<dbReference type="EC" id="2.3.-.-" evidence="4"/>
<evidence type="ECO:0000313" key="5">
    <source>
        <dbReference type="Proteomes" id="UP001597073"/>
    </source>
</evidence>
<dbReference type="InterPro" id="IPR016181">
    <property type="entry name" value="Acyl_CoA_acyltransferase"/>
</dbReference>
<dbReference type="GO" id="GO:0016746">
    <property type="term" value="F:acyltransferase activity"/>
    <property type="evidence" value="ECO:0007669"/>
    <property type="project" value="UniProtKB-KW"/>
</dbReference>
<dbReference type="PANTHER" id="PTHR43877:SF2">
    <property type="entry name" value="AMINOALKYLPHOSPHONATE N-ACETYLTRANSFERASE-RELATED"/>
    <property type="match status" value="1"/>
</dbReference>
<name>A0ABW2ZGK3_9SPHI</name>
<keyword evidence="2 4" id="KW-0012">Acyltransferase</keyword>